<feature type="compositionally biased region" description="Basic and acidic residues" evidence="1">
    <location>
        <begin position="247"/>
        <end position="256"/>
    </location>
</feature>
<gene>
    <name evidence="2" type="ORF">Vau01_026150</name>
</gene>
<accession>A0A8J3YZY0</accession>
<evidence type="ECO:0000313" key="3">
    <source>
        <dbReference type="Proteomes" id="UP000612585"/>
    </source>
</evidence>
<feature type="compositionally biased region" description="Low complexity" evidence="1">
    <location>
        <begin position="269"/>
        <end position="292"/>
    </location>
</feature>
<comment type="caution">
    <text evidence="2">The sequence shown here is derived from an EMBL/GenBank/DDBJ whole genome shotgun (WGS) entry which is preliminary data.</text>
</comment>
<sequence length="372" mass="39189">MDETLGLLGHPGGILVDHPRLRVGVVAAISRRDGLELELVARSPRNPDSMTDPPAPRVLLPRYEEGMNLRVAWLDADDRPHWEYGSVDVSTGYPFNGTVLQTRMLLPPMFDRARIVLAWPEIGFPEAVVTLPLPDREAVTDAEVSVWTAPVDARPVPTGLAFRPTTLHSLDVDAEAGLILSGPRVLHRGDHAVVVLTRLTLVGPALSLDIHSIARGRPGGVATMAAMYGPRHRSHAENPPEGPTRTGRIEPEHPRDPGVGASIALLHPAATDGSDTGDATDGSDTDGATDGAAIGDTADRAAIGETADRAAIGGGGASWLMPAKGTTAGGEDTFSGRAEYAFDRPASAFLDLVVGWPEAGLADAHVRLPLIT</sequence>
<evidence type="ECO:0000313" key="2">
    <source>
        <dbReference type="EMBL" id="GIJ55099.1"/>
    </source>
</evidence>
<name>A0A8J3YZY0_9ACTN</name>
<evidence type="ECO:0000256" key="1">
    <source>
        <dbReference type="SAM" id="MobiDB-lite"/>
    </source>
</evidence>
<keyword evidence="3" id="KW-1185">Reference proteome</keyword>
<dbReference type="AlphaFoldDB" id="A0A8J3YZY0"/>
<organism evidence="2 3">
    <name type="scientific">Virgisporangium aurantiacum</name>
    <dbReference type="NCBI Taxonomy" id="175570"/>
    <lineage>
        <taxon>Bacteria</taxon>
        <taxon>Bacillati</taxon>
        <taxon>Actinomycetota</taxon>
        <taxon>Actinomycetes</taxon>
        <taxon>Micromonosporales</taxon>
        <taxon>Micromonosporaceae</taxon>
        <taxon>Virgisporangium</taxon>
    </lineage>
</organism>
<feature type="region of interest" description="Disordered" evidence="1">
    <location>
        <begin position="231"/>
        <end position="292"/>
    </location>
</feature>
<dbReference type="EMBL" id="BOPG01000013">
    <property type="protein sequence ID" value="GIJ55099.1"/>
    <property type="molecule type" value="Genomic_DNA"/>
</dbReference>
<dbReference type="Proteomes" id="UP000612585">
    <property type="component" value="Unassembled WGS sequence"/>
</dbReference>
<proteinExistence type="predicted"/>
<protein>
    <submittedName>
        <fullName evidence="2">Uncharacterized protein</fullName>
    </submittedName>
</protein>
<reference evidence="2" key="1">
    <citation type="submission" date="2021-01" db="EMBL/GenBank/DDBJ databases">
        <title>Whole genome shotgun sequence of Virgisporangium aurantiacum NBRC 16421.</title>
        <authorList>
            <person name="Komaki H."/>
            <person name="Tamura T."/>
        </authorList>
    </citation>
    <scope>NUCLEOTIDE SEQUENCE</scope>
    <source>
        <strain evidence="2">NBRC 16421</strain>
    </source>
</reference>
<dbReference type="RefSeq" id="WP_203991389.1">
    <property type="nucleotide sequence ID" value="NZ_BOPG01000013.1"/>
</dbReference>